<evidence type="ECO:0000256" key="1">
    <source>
        <dbReference type="SAM" id="Phobius"/>
    </source>
</evidence>
<evidence type="ECO:0008006" key="4">
    <source>
        <dbReference type="Google" id="ProtNLM"/>
    </source>
</evidence>
<organism evidence="2 3">
    <name type="scientific">Anaerococcus lactolyticus S7-1-13</name>
    <dbReference type="NCBI Taxonomy" id="1284686"/>
    <lineage>
        <taxon>Bacteria</taxon>
        <taxon>Bacillati</taxon>
        <taxon>Bacillota</taxon>
        <taxon>Tissierellia</taxon>
        <taxon>Tissierellales</taxon>
        <taxon>Peptoniphilaceae</taxon>
        <taxon>Anaerococcus</taxon>
    </lineage>
</organism>
<accession>A0A095X1D8</accession>
<name>A0A095X1D8_9FIRM</name>
<sequence length="110" mass="12348">MKKTRPAFSLIEVIFAIVLLSMIALFLGPATMTNLSQSHQIKDLADTTFILQEAIELSRDKSIGTYTEEINGKNVEISVKNFQDPSLKSTYKKIRASYGGKFFELIEADK</sequence>
<protein>
    <recommendedName>
        <fullName evidence="4">N-terminal cleavage protein</fullName>
    </recommendedName>
</protein>
<reference evidence="2 3" key="1">
    <citation type="submission" date="2014-07" db="EMBL/GenBank/DDBJ databases">
        <authorList>
            <person name="McCorrison J."/>
            <person name="Sanka R."/>
            <person name="Torralba M."/>
            <person name="Gillis M."/>
            <person name="Haft D.H."/>
            <person name="Methe B."/>
            <person name="Sutton G."/>
            <person name="Nelson K.E."/>
        </authorList>
    </citation>
    <scope>NUCLEOTIDE SEQUENCE [LARGE SCALE GENOMIC DNA]</scope>
    <source>
        <strain evidence="2 3">S7-1-13</strain>
    </source>
</reference>
<feature type="transmembrane region" description="Helical" evidence="1">
    <location>
        <begin position="7"/>
        <end position="28"/>
    </location>
</feature>
<dbReference type="SUPFAM" id="SSF54523">
    <property type="entry name" value="Pili subunits"/>
    <property type="match status" value="1"/>
</dbReference>
<dbReference type="InterPro" id="IPR045584">
    <property type="entry name" value="Pilin-like"/>
</dbReference>
<keyword evidence="1" id="KW-0812">Transmembrane</keyword>
<dbReference type="InterPro" id="IPR012902">
    <property type="entry name" value="N_methyl_site"/>
</dbReference>
<dbReference type="OrthoDB" id="2248894at2"/>
<dbReference type="Proteomes" id="UP000029579">
    <property type="component" value="Unassembled WGS sequence"/>
</dbReference>
<evidence type="ECO:0000313" key="3">
    <source>
        <dbReference type="Proteomes" id="UP000029579"/>
    </source>
</evidence>
<proteinExistence type="predicted"/>
<comment type="caution">
    <text evidence="2">The sequence shown here is derived from an EMBL/GenBank/DDBJ whole genome shotgun (WGS) entry which is preliminary data.</text>
</comment>
<keyword evidence="1" id="KW-0472">Membrane</keyword>
<dbReference type="Pfam" id="PF07963">
    <property type="entry name" value="N_methyl"/>
    <property type="match status" value="1"/>
</dbReference>
<evidence type="ECO:0000313" key="2">
    <source>
        <dbReference type="EMBL" id="KGF03551.1"/>
    </source>
</evidence>
<dbReference type="AlphaFoldDB" id="A0A095X1D8"/>
<gene>
    <name evidence="2" type="ORF">HMPREF1630_07035</name>
</gene>
<keyword evidence="1" id="KW-1133">Transmembrane helix</keyword>
<dbReference type="EMBL" id="JRMW01000038">
    <property type="protein sequence ID" value="KGF03551.1"/>
    <property type="molecule type" value="Genomic_DNA"/>
</dbReference>
<dbReference type="NCBIfam" id="TIGR02532">
    <property type="entry name" value="IV_pilin_GFxxxE"/>
    <property type="match status" value="1"/>
</dbReference>
<dbReference type="RefSeq" id="WP_037328302.1">
    <property type="nucleotide sequence ID" value="NZ_JRMW01000038.1"/>
</dbReference>